<proteinExistence type="inferred from homology"/>
<keyword evidence="3" id="KW-0808">Transferase</keyword>
<feature type="transmembrane region" description="Helical" evidence="9">
    <location>
        <begin position="299"/>
        <end position="318"/>
    </location>
</feature>
<keyword evidence="2" id="KW-1003">Cell membrane</keyword>
<dbReference type="GO" id="GO:0005886">
    <property type="term" value="C:plasma membrane"/>
    <property type="evidence" value="ECO:0007669"/>
    <property type="project" value="UniProtKB-SubCell"/>
</dbReference>
<evidence type="ECO:0000256" key="9">
    <source>
        <dbReference type="SAM" id="Phobius"/>
    </source>
</evidence>
<evidence type="ECO:0000256" key="2">
    <source>
        <dbReference type="ARBA" id="ARBA00022475"/>
    </source>
</evidence>
<feature type="region of interest" description="Disordered" evidence="8">
    <location>
        <begin position="1"/>
        <end position="21"/>
    </location>
</feature>
<evidence type="ECO:0000256" key="3">
    <source>
        <dbReference type="ARBA" id="ARBA00022679"/>
    </source>
</evidence>
<feature type="transmembrane region" description="Helical" evidence="9">
    <location>
        <begin position="348"/>
        <end position="368"/>
    </location>
</feature>
<comment type="subcellular location">
    <subcellularLocation>
        <location evidence="1">Cell membrane</location>
        <topology evidence="1">Multi-pass membrane protein</topology>
    </subcellularLocation>
</comment>
<dbReference type="EMBL" id="CP051169">
    <property type="protein sequence ID" value="QOK97564.1"/>
    <property type="molecule type" value="Genomic_DNA"/>
</dbReference>
<feature type="transmembrane region" description="Helical" evidence="9">
    <location>
        <begin position="388"/>
        <end position="407"/>
    </location>
</feature>
<comment type="similarity">
    <text evidence="7">Belongs to the glycosyltransferase 87 family.</text>
</comment>
<sequence length="441" mass="47081">MRRQTTNLATQRETASQPGTDRHWINASTVRKGSTVMLCLSILIFALGAWVTDGFTDTRITGPASDFSVFWGASHIALHGNPLHAYDIDRMMAVIGQYGTLEIGTGRILPWLYPPTFLLLVLPLSLLPLWPSYLLFMLATGAFYVKATMALLAGRVAPSQRAWTTVLGSPAVFVTVLMGQNAMLTAGLAATAMTCLDKRPVLAGVAIGLLAIKPQLAILLPVALIIARAWKTLASAALTAALFAGISIAVCGWQTVPAFLHNARWAETYLVEDGGIAWYVMPTFLAAARTAGIGVAGAYTAQVTVALLAACALIYVWLRTTDTGLRTAMLATATLLISPYVRTYELTWLVIAIAGYVSHGIRFGLSGTERMLLVVAWLLPVFEFTNPLFKLPQVGPLVTVAVVLMILRRVAGQTRAAASASAQAPVPGPRLQREAGAHVSG</sequence>
<gene>
    <name evidence="10" type="ORF">HF909_14785</name>
</gene>
<feature type="transmembrane region" description="Helical" evidence="9">
    <location>
        <begin position="108"/>
        <end position="127"/>
    </location>
</feature>
<reference evidence="11" key="1">
    <citation type="submission" date="2020-04" db="EMBL/GenBank/DDBJ databases">
        <title>Ralstonia solanacearum UW576, UW763, UW773, and UW774.</title>
        <authorList>
            <person name="Steidl O."/>
            <person name="Truchon A."/>
            <person name="Allen C."/>
        </authorList>
    </citation>
    <scope>NUCLEOTIDE SEQUENCE [LARGE SCALE GENOMIC DNA]</scope>
    <source>
        <strain evidence="11">UW774</strain>
    </source>
</reference>
<dbReference type="GO" id="GO:0016758">
    <property type="term" value="F:hexosyltransferase activity"/>
    <property type="evidence" value="ECO:0007669"/>
    <property type="project" value="InterPro"/>
</dbReference>
<accession>A0AA92Q782</accession>
<dbReference type="InterPro" id="IPR018584">
    <property type="entry name" value="GT87"/>
</dbReference>
<evidence type="ECO:0000256" key="7">
    <source>
        <dbReference type="ARBA" id="ARBA00024033"/>
    </source>
</evidence>
<feature type="transmembrane region" description="Helical" evidence="9">
    <location>
        <begin position="33"/>
        <end position="51"/>
    </location>
</feature>
<protein>
    <submittedName>
        <fullName evidence="10">DUF2029 domain-containing protein</fullName>
    </submittedName>
</protein>
<feature type="transmembrane region" description="Helical" evidence="9">
    <location>
        <begin position="201"/>
        <end position="226"/>
    </location>
</feature>
<dbReference type="Proteomes" id="UP000593970">
    <property type="component" value="Chromosome"/>
</dbReference>
<name>A0AA92Q782_RALSL</name>
<keyword evidence="5 9" id="KW-1133">Transmembrane helix</keyword>
<keyword evidence="6 9" id="KW-0472">Membrane</keyword>
<feature type="transmembrane region" description="Helical" evidence="9">
    <location>
        <begin position="166"/>
        <end position="189"/>
    </location>
</feature>
<feature type="compositionally biased region" description="Basic and acidic residues" evidence="8">
    <location>
        <begin position="431"/>
        <end position="441"/>
    </location>
</feature>
<evidence type="ECO:0000313" key="10">
    <source>
        <dbReference type="EMBL" id="QOK97564.1"/>
    </source>
</evidence>
<evidence type="ECO:0000313" key="11">
    <source>
        <dbReference type="Proteomes" id="UP000593970"/>
    </source>
</evidence>
<keyword evidence="4 9" id="KW-0812">Transmembrane</keyword>
<evidence type="ECO:0000256" key="8">
    <source>
        <dbReference type="SAM" id="MobiDB-lite"/>
    </source>
</evidence>
<evidence type="ECO:0000256" key="4">
    <source>
        <dbReference type="ARBA" id="ARBA00022692"/>
    </source>
</evidence>
<evidence type="ECO:0000256" key="6">
    <source>
        <dbReference type="ARBA" id="ARBA00023136"/>
    </source>
</evidence>
<feature type="compositionally biased region" description="Polar residues" evidence="8">
    <location>
        <begin position="1"/>
        <end position="19"/>
    </location>
</feature>
<feature type="transmembrane region" description="Helical" evidence="9">
    <location>
        <begin position="233"/>
        <end position="256"/>
    </location>
</feature>
<feature type="transmembrane region" description="Helical" evidence="9">
    <location>
        <begin position="133"/>
        <end position="154"/>
    </location>
</feature>
<feature type="region of interest" description="Disordered" evidence="8">
    <location>
        <begin position="421"/>
        <end position="441"/>
    </location>
</feature>
<organism evidence="10 11">
    <name type="scientific">Ralstonia solanacearum</name>
    <name type="common">Pseudomonas solanacearum</name>
    <dbReference type="NCBI Taxonomy" id="305"/>
    <lineage>
        <taxon>Bacteria</taxon>
        <taxon>Pseudomonadati</taxon>
        <taxon>Pseudomonadota</taxon>
        <taxon>Betaproteobacteria</taxon>
        <taxon>Burkholderiales</taxon>
        <taxon>Burkholderiaceae</taxon>
        <taxon>Ralstonia</taxon>
        <taxon>Ralstonia solanacearum species complex</taxon>
    </lineage>
</organism>
<dbReference type="AlphaFoldDB" id="A0AA92Q782"/>
<evidence type="ECO:0000256" key="5">
    <source>
        <dbReference type="ARBA" id="ARBA00022989"/>
    </source>
</evidence>
<dbReference type="Pfam" id="PF09594">
    <property type="entry name" value="GT87"/>
    <property type="match status" value="1"/>
</dbReference>
<evidence type="ECO:0000256" key="1">
    <source>
        <dbReference type="ARBA" id="ARBA00004651"/>
    </source>
</evidence>